<sequence length="323" mass="35223">MNKYVLTLLTVIVSAVFGFAQGPIFQDKAGETSIQTGDNALFLNSGDASIGFQLSKATRNVKEVKGVSVYKPQVEFGGNIKTKATEGVSSVLDNGKLKIGVDITGFYRRAFVANPKPDQNTTWFITGRYSRAQHNILQRAGLTDFDSKTFSVLQFSAGINGFASSPFLKGPNSNGDIINSTFIYGISFGIGGFSNFENLLSVEQYTMAASTTSSPQTSTVILKDKKKGVEGNYIAGDGFKLNADFYYFPQVVLQGRVGLGGNYRLFHMNDYEVSNTSVGVIVNMTKVSNQIVLGLFYQINDVFSQEGRSLKNQVNFVAGYKFQ</sequence>
<accession>A0A327WVL9</accession>
<reference evidence="1 2" key="1">
    <citation type="submission" date="2018-06" db="EMBL/GenBank/DDBJ databases">
        <title>Genomic Encyclopedia of Archaeal and Bacterial Type Strains, Phase II (KMG-II): from individual species to whole genera.</title>
        <authorList>
            <person name="Goeker M."/>
        </authorList>
    </citation>
    <scope>NUCLEOTIDE SEQUENCE [LARGE SCALE GENOMIC DNA]</scope>
    <source>
        <strain evidence="1 2">DSM 21851</strain>
    </source>
</reference>
<proteinExistence type="predicted"/>
<dbReference type="AlphaFoldDB" id="A0A327WVL9"/>
<name>A0A327WVL9_LARAB</name>
<gene>
    <name evidence="1" type="ORF">LX87_02287</name>
</gene>
<dbReference type="EMBL" id="QLMC01000003">
    <property type="protein sequence ID" value="RAJ97387.1"/>
    <property type="molecule type" value="Genomic_DNA"/>
</dbReference>
<keyword evidence="2" id="KW-1185">Reference proteome</keyword>
<evidence type="ECO:0000313" key="1">
    <source>
        <dbReference type="EMBL" id="RAJ97387.1"/>
    </source>
</evidence>
<dbReference type="RefSeq" id="WP_111628376.1">
    <property type="nucleotide sequence ID" value="NZ_QLMC01000003.1"/>
</dbReference>
<dbReference type="Proteomes" id="UP000248790">
    <property type="component" value="Unassembled WGS sequence"/>
</dbReference>
<comment type="caution">
    <text evidence="1">The sequence shown here is derived from an EMBL/GenBank/DDBJ whole genome shotgun (WGS) entry which is preliminary data.</text>
</comment>
<organism evidence="1 2">
    <name type="scientific">Larkinella arboricola</name>
    <dbReference type="NCBI Taxonomy" id="643671"/>
    <lineage>
        <taxon>Bacteria</taxon>
        <taxon>Pseudomonadati</taxon>
        <taxon>Bacteroidota</taxon>
        <taxon>Cytophagia</taxon>
        <taxon>Cytophagales</taxon>
        <taxon>Spirosomataceae</taxon>
        <taxon>Larkinella</taxon>
    </lineage>
</organism>
<protein>
    <submittedName>
        <fullName evidence="1">Uncharacterized protein</fullName>
    </submittedName>
</protein>
<evidence type="ECO:0000313" key="2">
    <source>
        <dbReference type="Proteomes" id="UP000248790"/>
    </source>
</evidence>